<feature type="region of interest" description="Disordered" evidence="1">
    <location>
        <begin position="1126"/>
        <end position="1145"/>
    </location>
</feature>
<dbReference type="PANTHER" id="PTHR21579">
    <property type="entry name" value="PROTEIN TINCAR"/>
    <property type="match status" value="1"/>
</dbReference>
<feature type="compositionally biased region" description="Low complexity" evidence="1">
    <location>
        <begin position="1360"/>
        <end position="1376"/>
    </location>
</feature>
<feature type="compositionally biased region" description="Basic residues" evidence="1">
    <location>
        <begin position="586"/>
        <end position="611"/>
    </location>
</feature>
<feature type="compositionally biased region" description="Polar residues" evidence="1">
    <location>
        <begin position="1325"/>
        <end position="1334"/>
    </location>
</feature>
<feature type="transmembrane region" description="Helical" evidence="2">
    <location>
        <begin position="829"/>
        <end position="848"/>
    </location>
</feature>
<evidence type="ECO:0000313" key="4">
    <source>
        <dbReference type="Proteomes" id="UP000095300"/>
    </source>
</evidence>
<feature type="region of interest" description="Disordered" evidence="1">
    <location>
        <begin position="1506"/>
        <end position="1546"/>
    </location>
</feature>
<dbReference type="KEGG" id="scac:106081610"/>
<feature type="region of interest" description="Disordered" evidence="1">
    <location>
        <begin position="469"/>
        <end position="648"/>
    </location>
</feature>
<feature type="compositionally biased region" description="Low complexity" evidence="1">
    <location>
        <begin position="1510"/>
        <end position="1522"/>
    </location>
</feature>
<feature type="transmembrane region" description="Helical" evidence="2">
    <location>
        <begin position="237"/>
        <end position="256"/>
    </location>
</feature>
<feature type="compositionally biased region" description="Basic and acidic residues" evidence="1">
    <location>
        <begin position="1126"/>
        <end position="1142"/>
    </location>
</feature>
<feature type="compositionally biased region" description="Low complexity" evidence="1">
    <location>
        <begin position="494"/>
        <end position="516"/>
    </location>
</feature>
<feature type="transmembrane region" description="Helical" evidence="2">
    <location>
        <begin position="896"/>
        <end position="925"/>
    </location>
</feature>
<dbReference type="Proteomes" id="UP000095300">
    <property type="component" value="Unassembled WGS sequence"/>
</dbReference>
<feature type="transmembrane region" description="Helical" evidence="2">
    <location>
        <begin position="129"/>
        <end position="148"/>
    </location>
</feature>
<name>A0A1I8PYH1_STOCA</name>
<feature type="transmembrane region" description="Helical" evidence="2">
    <location>
        <begin position="987"/>
        <end position="1006"/>
    </location>
</feature>
<evidence type="ECO:0000256" key="1">
    <source>
        <dbReference type="SAM" id="MobiDB-lite"/>
    </source>
</evidence>
<dbReference type="OrthoDB" id="10033661at2759"/>
<feature type="compositionally biased region" description="Polar residues" evidence="1">
    <location>
        <begin position="470"/>
        <end position="493"/>
    </location>
</feature>
<feature type="compositionally biased region" description="Low complexity" evidence="1">
    <location>
        <begin position="1045"/>
        <end position="1054"/>
    </location>
</feature>
<feature type="compositionally biased region" description="Pro residues" evidence="1">
    <location>
        <begin position="1523"/>
        <end position="1533"/>
    </location>
</feature>
<accession>A0A1I8PYH1</accession>
<gene>
    <name evidence="3" type="primary">106081610</name>
</gene>
<evidence type="ECO:0000256" key="2">
    <source>
        <dbReference type="SAM" id="Phobius"/>
    </source>
</evidence>
<keyword evidence="2" id="KW-1133">Transmembrane helix</keyword>
<dbReference type="VEuPathDB" id="VectorBase:SCAU012224"/>
<keyword evidence="2" id="KW-0472">Membrane</keyword>
<organism evidence="3 4">
    <name type="scientific">Stomoxys calcitrans</name>
    <name type="common">Stable fly</name>
    <name type="synonym">Conops calcitrans</name>
    <dbReference type="NCBI Taxonomy" id="35570"/>
    <lineage>
        <taxon>Eukaryota</taxon>
        <taxon>Metazoa</taxon>
        <taxon>Ecdysozoa</taxon>
        <taxon>Arthropoda</taxon>
        <taxon>Hexapoda</taxon>
        <taxon>Insecta</taxon>
        <taxon>Pterygota</taxon>
        <taxon>Neoptera</taxon>
        <taxon>Endopterygota</taxon>
        <taxon>Diptera</taxon>
        <taxon>Brachycera</taxon>
        <taxon>Muscomorpha</taxon>
        <taxon>Muscoidea</taxon>
        <taxon>Muscidae</taxon>
        <taxon>Stomoxys</taxon>
    </lineage>
</organism>
<dbReference type="InterPro" id="IPR053291">
    <property type="entry name" value="Ommatidial_diff-associated"/>
</dbReference>
<sequence length="1616" mass="175616">MSMKGSLLTFENNNDIVSKSKKRSSVLHSAHFNTSTTSTTTYASMGKTATPSLNSSISNSVITSGSGSGCGSGGSSSNHLHPSHTNFPSSHLPAKYMNSKRKHAKYNNMYSNMYPDHNNYLHLNSLWSIWYGVLLTLFQGYLAVHGAYRFLGCSLISWKIEPVAELNLQIILSGLVFILLPFFFTSAVFKVGNMANDGVKLATSIKEQRCSMSPHDGLEEESRGGTLRALWTHGGPTAAFIHIVIAMCLLLPRLLLEARIIENGLLPRETIWQTELDFMNVNRRHLVVLSVMASPYQNDTSTYESQEDEEYLNDTIFSSYSSESGGSASDNVAATMGSGGANSNSIRNSLWDVNSRPHHGSKWNNVMMPAVGKSRFLELPDLIDAVENQSSKYNKFHGRAHEAKITPPTAAKQRTTTTSTTEATTMAAHTTTIMPATNAIEQEKNNRYNDSGKEAKGNAWITIEEDRTMDSTSVTQPVTTLPMSTTPNGMINSKTSTTKTTTTTTTTTPLLSTTPTKYSTRSKLSISGNNNMAIDDGGPTFGGGGGATKPTFSTSAATLAMSSSTSHRPTPPSFIEEQQKISSGISKKHQHHHHNNGKTSRRHNGHHRQRKLSTSAGSQSQRKHHQHLGNRRTEEFGSPNVSEVPEDVPLKANRLDEFEYPPSGRVYEHRPSSYEELDFGRARAAIYPKSSTTISTTTRDSNIHIVKPEKLPEIVPSTPVSSNSKIIEIKAKTKRFGERIKRQITFAEENQVEIEPEYLVGDLNFNDSSEYLAEMTTIDSSTATTTTVEVRPEGGGDHLDGFAGMLQLFFGIEKAIDVATFTQPPSAEFVNLVIALLVWCVRYPAVFWSTAKSFATIFSVQMIATASDIIFSFAGISNLFKLQIYSEAQPVQNPGLILNATVTLALFLLSTVLMLSSSMIMYLYGHGRLAAKMRDRSIITLKSGQSWIYFAHCASLCYILALCVVKAPLLNDLSATYRHNLHCPTFMAALVSVMHILLWIVIWLCLTIKRRWSFKLPPLDAYAIISKATTQPLLMHNRGSLTNTTTASLNNSTNLGGGNSSSIAGDSSGEHKPIGDQGGNQLTNAPSTDPLAGVPVEDVYWPKLTPSSPKLKVTFNEVTSTCDDDHNRRLIGGDHQQNDGKRNSPRGTALCFTSITGEIDDGEYATLRSATSVSVVGIAVGGAIGSSNSSKGHPPTGGVSVLRLSEYEELPPPPQHLISSSMSTGNRTIATRDYVNCSSNHGGTGVLGDDNISEEGKLLACVRDDSVTYASTRDLEPPLPPPPPPSTSVAERPPHAIPDIMQLSSSPEHLVSPLAPVTVTVHTNEAHITSSSTPRCLRRADSGVPQEALTPRSDTTSMGTESTTSPPERAPSESSSGVHSAEERDVEVVIRPRAICKPPAKPPQPAIQEEPYGRCTNMRMSSFACGVNSNSATLPPQRSQPEQKFDYSQHCSTMPLPSNAHFNQPQTQQAQSAVYATSAHCMTQSLNAATNMSSFKTPLYANSGVALSGNNNNTPTHQHNQTPPQPPPYPTPHPTHTTLPNGVRYSNPNILRRLPYVKGAESPYGHLSLGAGHHAFTKSGYENTLLNSTIPEDRDSANYSMTSDQDCLYATANPLH</sequence>
<dbReference type="EnsemblMetazoa" id="SCAU012224-RA">
    <property type="protein sequence ID" value="SCAU012224-PA"/>
    <property type="gene ID" value="SCAU012224"/>
</dbReference>
<feature type="region of interest" description="Disordered" evidence="1">
    <location>
        <begin position="1271"/>
        <end position="1293"/>
    </location>
</feature>
<evidence type="ECO:0008006" key="5">
    <source>
        <dbReference type="Google" id="ProtNLM"/>
    </source>
</evidence>
<keyword evidence="2" id="KW-0812">Transmembrane</keyword>
<feature type="compositionally biased region" description="Basic residues" evidence="1">
    <location>
        <begin position="621"/>
        <end position="630"/>
    </location>
</feature>
<feature type="compositionally biased region" description="Low complexity" evidence="1">
    <location>
        <begin position="553"/>
        <end position="568"/>
    </location>
</feature>
<evidence type="ECO:0000313" key="3">
    <source>
        <dbReference type="EnsemblMetazoa" id="SCAU012224-PA"/>
    </source>
</evidence>
<reference evidence="3" key="1">
    <citation type="submission" date="2020-05" db="UniProtKB">
        <authorList>
            <consortium name="EnsemblMetazoa"/>
        </authorList>
    </citation>
    <scope>IDENTIFICATION</scope>
    <source>
        <strain evidence="3">USDA</strain>
    </source>
</reference>
<proteinExistence type="predicted"/>
<feature type="transmembrane region" description="Helical" evidence="2">
    <location>
        <begin position="168"/>
        <end position="189"/>
    </location>
</feature>
<feature type="compositionally biased region" description="Pro residues" evidence="1">
    <location>
        <begin position="1277"/>
        <end position="1286"/>
    </location>
</feature>
<feature type="transmembrane region" description="Helical" evidence="2">
    <location>
        <begin position="855"/>
        <end position="876"/>
    </location>
</feature>
<dbReference type="PANTHER" id="PTHR21579:SF20">
    <property type="entry name" value="PROTEIN TINCAR"/>
    <property type="match status" value="1"/>
</dbReference>
<feature type="region of interest" description="Disordered" evidence="1">
    <location>
        <begin position="1045"/>
        <end position="1089"/>
    </location>
</feature>
<feature type="transmembrane region" description="Helical" evidence="2">
    <location>
        <begin position="946"/>
        <end position="967"/>
    </location>
</feature>
<keyword evidence="4" id="KW-1185">Reference proteome</keyword>
<feature type="region of interest" description="Disordered" evidence="1">
    <location>
        <begin position="1325"/>
        <end position="1384"/>
    </location>
</feature>
<protein>
    <recommendedName>
        <fullName evidence="5">Protein tincar</fullName>
    </recommendedName>
</protein>
<feature type="compositionally biased region" description="Polar residues" evidence="1">
    <location>
        <begin position="517"/>
        <end position="532"/>
    </location>
</feature>